<dbReference type="InterPro" id="IPR000847">
    <property type="entry name" value="LysR_HTH_N"/>
</dbReference>
<comment type="similarity">
    <text evidence="1">Belongs to the LysR transcriptional regulatory family.</text>
</comment>
<proteinExistence type="inferred from homology"/>
<keyword evidence="3" id="KW-0238">DNA-binding</keyword>
<feature type="domain" description="HTH lysR-type" evidence="6">
    <location>
        <begin position="6"/>
        <end position="61"/>
    </location>
</feature>
<evidence type="ECO:0000313" key="8">
    <source>
        <dbReference type="Proteomes" id="UP000477083"/>
    </source>
</evidence>
<dbReference type="GO" id="GO:0003677">
    <property type="term" value="F:DNA binding"/>
    <property type="evidence" value="ECO:0007669"/>
    <property type="project" value="UniProtKB-KW"/>
</dbReference>
<dbReference type="InterPro" id="IPR005119">
    <property type="entry name" value="LysR_subst-bd"/>
</dbReference>
<dbReference type="SUPFAM" id="SSF46785">
    <property type="entry name" value="Winged helix' DNA-binding domain"/>
    <property type="match status" value="1"/>
</dbReference>
<keyword evidence="2" id="KW-0805">Transcription regulation</keyword>
<evidence type="ECO:0000256" key="4">
    <source>
        <dbReference type="ARBA" id="ARBA00023163"/>
    </source>
</evidence>
<dbReference type="AlphaFoldDB" id="A0A6L8VEN4"/>
<sequence length="316" mass="34266">MQEAALKGLEAVLAVARRGSFRAAALDLSMSTTALSHSVARLEASLGVRLFNRTTRSVSLTDAGRDFVQRVAPALAEIRAAMDSARSQRETPSGLLRINASVQAGREIAPLVLEFLRRHPEMQVDLVTEGRLVDIVAEGFDLGIRPADLVPRDMIALSLGKPQRFAVVAAPAWLAAHPRPLTPAELPVQECIRGRLPNGALLRWQFERDGEPVQFDPKGRLTLDEAVLARAAVLDGVGIGFFIEQDVADDIAAGRLIRLLEDWTPPRPGFSLYYPGRRNPSAGFTAFLGMVRERAARPSQPGGHSQERAGPPVAQI</sequence>
<dbReference type="EMBL" id="WWNR01000001">
    <property type="protein sequence ID" value="MZQ87700.1"/>
    <property type="molecule type" value="Genomic_DNA"/>
</dbReference>
<dbReference type="PANTHER" id="PTHR30537">
    <property type="entry name" value="HTH-TYPE TRANSCRIPTIONAL REGULATOR"/>
    <property type="match status" value="1"/>
</dbReference>
<dbReference type="PANTHER" id="PTHR30537:SF5">
    <property type="entry name" value="HTH-TYPE TRANSCRIPTIONAL ACTIVATOR TTDR-RELATED"/>
    <property type="match status" value="1"/>
</dbReference>
<dbReference type="RefSeq" id="WP_161342551.1">
    <property type="nucleotide sequence ID" value="NZ_BMGW01000001.1"/>
</dbReference>
<evidence type="ECO:0000259" key="6">
    <source>
        <dbReference type="PROSITE" id="PS50931"/>
    </source>
</evidence>
<dbReference type="InterPro" id="IPR036388">
    <property type="entry name" value="WH-like_DNA-bd_sf"/>
</dbReference>
<name>A0A6L8VEN4_9RHOB</name>
<evidence type="ECO:0000256" key="3">
    <source>
        <dbReference type="ARBA" id="ARBA00023125"/>
    </source>
</evidence>
<evidence type="ECO:0000313" key="7">
    <source>
        <dbReference type="EMBL" id="MZQ87700.1"/>
    </source>
</evidence>
<evidence type="ECO:0000256" key="1">
    <source>
        <dbReference type="ARBA" id="ARBA00009437"/>
    </source>
</evidence>
<evidence type="ECO:0000256" key="2">
    <source>
        <dbReference type="ARBA" id="ARBA00023015"/>
    </source>
</evidence>
<gene>
    <name evidence="7" type="ORF">GS660_01155</name>
</gene>
<dbReference type="Pfam" id="PF00126">
    <property type="entry name" value="HTH_1"/>
    <property type="match status" value="1"/>
</dbReference>
<keyword evidence="4" id="KW-0804">Transcription</keyword>
<keyword evidence="8" id="KW-1185">Reference proteome</keyword>
<dbReference type="Gene3D" id="3.40.190.290">
    <property type="match status" value="1"/>
</dbReference>
<dbReference type="FunFam" id="1.10.10.10:FF:000001">
    <property type="entry name" value="LysR family transcriptional regulator"/>
    <property type="match status" value="1"/>
</dbReference>
<dbReference type="InterPro" id="IPR036390">
    <property type="entry name" value="WH_DNA-bd_sf"/>
</dbReference>
<comment type="caution">
    <text evidence="7">The sequence shown here is derived from an EMBL/GenBank/DDBJ whole genome shotgun (WGS) entry which is preliminary data.</text>
</comment>
<organism evidence="7 8">
    <name type="scientific">Frigidibacter albus</name>
    <dbReference type="NCBI Taxonomy" id="1465486"/>
    <lineage>
        <taxon>Bacteria</taxon>
        <taxon>Pseudomonadati</taxon>
        <taxon>Pseudomonadota</taxon>
        <taxon>Alphaproteobacteria</taxon>
        <taxon>Rhodobacterales</taxon>
        <taxon>Paracoccaceae</taxon>
        <taxon>Frigidibacter</taxon>
    </lineage>
</organism>
<dbReference type="Pfam" id="PF03466">
    <property type="entry name" value="LysR_substrate"/>
    <property type="match status" value="1"/>
</dbReference>
<dbReference type="SUPFAM" id="SSF53850">
    <property type="entry name" value="Periplasmic binding protein-like II"/>
    <property type="match status" value="1"/>
</dbReference>
<dbReference type="GO" id="GO:0003700">
    <property type="term" value="F:DNA-binding transcription factor activity"/>
    <property type="evidence" value="ECO:0007669"/>
    <property type="project" value="InterPro"/>
</dbReference>
<dbReference type="Proteomes" id="UP000477083">
    <property type="component" value="Unassembled WGS sequence"/>
</dbReference>
<dbReference type="OrthoDB" id="9813056at2"/>
<protein>
    <submittedName>
        <fullName evidence="7">LysR family transcriptional regulator</fullName>
    </submittedName>
</protein>
<feature type="region of interest" description="Disordered" evidence="5">
    <location>
        <begin position="295"/>
        <end position="316"/>
    </location>
</feature>
<dbReference type="InterPro" id="IPR058163">
    <property type="entry name" value="LysR-type_TF_proteobact-type"/>
</dbReference>
<accession>A0A6L8VEN4</accession>
<reference evidence="7 8" key="1">
    <citation type="submission" date="2020-01" db="EMBL/GenBank/DDBJ databases">
        <title>Frigidibacter albus SP32T (=CGMCC 1.13995T).</title>
        <authorList>
            <person name="Liao X."/>
        </authorList>
    </citation>
    <scope>NUCLEOTIDE SEQUENCE [LARGE SCALE GENOMIC DNA]</scope>
    <source>
        <strain evidence="7 8">SP32</strain>
    </source>
</reference>
<dbReference type="PROSITE" id="PS50931">
    <property type="entry name" value="HTH_LYSR"/>
    <property type="match status" value="1"/>
</dbReference>
<evidence type="ECO:0000256" key="5">
    <source>
        <dbReference type="SAM" id="MobiDB-lite"/>
    </source>
</evidence>
<dbReference type="Gene3D" id="1.10.10.10">
    <property type="entry name" value="Winged helix-like DNA-binding domain superfamily/Winged helix DNA-binding domain"/>
    <property type="match status" value="1"/>
</dbReference>